<dbReference type="EMBL" id="KK915662">
    <property type="protein sequence ID" value="KDP21391.1"/>
    <property type="molecule type" value="Genomic_DNA"/>
</dbReference>
<feature type="compositionally biased region" description="Basic and acidic residues" evidence="6">
    <location>
        <begin position="354"/>
        <end position="365"/>
    </location>
</feature>
<evidence type="ECO:0000256" key="3">
    <source>
        <dbReference type="ARBA" id="ARBA00013194"/>
    </source>
</evidence>
<evidence type="ECO:0000256" key="2">
    <source>
        <dbReference type="ARBA" id="ARBA00007365"/>
    </source>
</evidence>
<keyword evidence="9" id="KW-1185">Reference proteome</keyword>
<evidence type="ECO:0000256" key="1">
    <source>
        <dbReference type="ARBA" id="ARBA00000971"/>
    </source>
</evidence>
<evidence type="ECO:0000313" key="9">
    <source>
        <dbReference type="Proteomes" id="UP000027138"/>
    </source>
</evidence>
<evidence type="ECO:0000313" key="8">
    <source>
        <dbReference type="EMBL" id="KDP21391.1"/>
    </source>
</evidence>
<sequence length="716" mass="80000">MSKRKNPLVFFDVSIDGDPVERIAFELFANFVPKTAENFRALCTGEKGIGKTTGKPLHYKGSFFHRIIRGFMAQGGDFSKGNGTGGESIYGGKFADENFILKHDEPGLLSMANSGPNTNGSQFFVTFKRQPHLDGKHVVFGKVIKGLDVVKKIEQVGTGDGKPIRPVKIVDCGETFENKIQDVVGKDAGKKKKSRKLPSSDDSSDGKTRGKRKKTLKDRRKKRKRIYYSTDSQSSDSDYDSDSSSSSNSDTSSYSESDSDSDSSLSDSGSSSDGRRRKRKSVKRDKSKRGRKQRDGRRGKKRVRHNKRSKHKSKWSSESASHTESASASGSSSSDDEEADHCKSARKTSNSSLPEKKLGESHEAMKSSPIRLLGKKAISESNREPKTTEANTSNEEGELSPKNDEQVNNGNGIDPKVERTTKRHSYSDDSSKSRSSTPSRRRSNNSHRSGRSMSPKKVYRSPRFRGDSRSPSRKSGELSQGRSQRSPPDNLVHKAPETSNSNHGRELSRSRSPNGTPQRVRKGRGFTERYSFARRYRTPSPEKSPRRPYRYGGRNINERNRDRYTSYRSYSERSPRRRFRSPPRGRSPPRHGNRRSRSRSISRSPGSYRGRYRDQSRSQSPIRSPSPRDKRPSISEGLKSRLGPRIDDQRSLNKGRLRSSSRSRSRGSSLSRSSDAVPPNHHSKTTSRSRSSSPSGQQRGLVSYGDISPDLGTSVS</sequence>
<feature type="compositionally biased region" description="Low complexity" evidence="6">
    <location>
        <begin position="316"/>
        <end position="333"/>
    </location>
</feature>
<feature type="compositionally biased region" description="Basic residues" evidence="6">
    <location>
        <begin position="575"/>
        <end position="600"/>
    </location>
</feature>
<dbReference type="PROSITE" id="PS50072">
    <property type="entry name" value="CSA_PPIASE_2"/>
    <property type="match status" value="1"/>
</dbReference>
<proteinExistence type="inferred from homology"/>
<feature type="compositionally biased region" description="Basic residues" evidence="6">
    <location>
        <begin position="653"/>
        <end position="665"/>
    </location>
</feature>
<organism evidence="8 9">
    <name type="scientific">Jatropha curcas</name>
    <name type="common">Barbados nut</name>
    <dbReference type="NCBI Taxonomy" id="180498"/>
    <lineage>
        <taxon>Eukaryota</taxon>
        <taxon>Viridiplantae</taxon>
        <taxon>Streptophyta</taxon>
        <taxon>Embryophyta</taxon>
        <taxon>Tracheophyta</taxon>
        <taxon>Spermatophyta</taxon>
        <taxon>Magnoliopsida</taxon>
        <taxon>eudicotyledons</taxon>
        <taxon>Gunneridae</taxon>
        <taxon>Pentapetalae</taxon>
        <taxon>rosids</taxon>
        <taxon>fabids</taxon>
        <taxon>Malpighiales</taxon>
        <taxon>Euphorbiaceae</taxon>
        <taxon>Crotonoideae</taxon>
        <taxon>Jatropheae</taxon>
        <taxon>Jatropha</taxon>
    </lineage>
</organism>
<feature type="compositionally biased region" description="Basic and acidic residues" evidence="6">
    <location>
        <begin position="415"/>
        <end position="432"/>
    </location>
</feature>
<dbReference type="STRING" id="180498.A0A067JC17"/>
<dbReference type="PRINTS" id="PR00153">
    <property type="entry name" value="CSAPPISMRASE"/>
</dbReference>
<dbReference type="SUPFAM" id="SSF50891">
    <property type="entry name" value="Cyclophilin-like"/>
    <property type="match status" value="1"/>
</dbReference>
<dbReference type="PROSITE" id="PS00170">
    <property type="entry name" value="CSA_PPIASE_1"/>
    <property type="match status" value="1"/>
</dbReference>
<protein>
    <recommendedName>
        <fullName evidence="3">peptidylprolyl isomerase</fullName>
        <ecNumber evidence="3">5.2.1.8</ecNumber>
    </recommendedName>
</protein>
<feature type="region of interest" description="Disordered" evidence="6">
    <location>
        <begin position="185"/>
        <end position="716"/>
    </location>
</feature>
<keyword evidence="5" id="KW-0413">Isomerase</keyword>
<evidence type="ECO:0000256" key="4">
    <source>
        <dbReference type="ARBA" id="ARBA00023110"/>
    </source>
</evidence>
<evidence type="ECO:0000256" key="6">
    <source>
        <dbReference type="SAM" id="MobiDB-lite"/>
    </source>
</evidence>
<dbReference type="PANTHER" id="PTHR11071:SF447">
    <property type="entry name" value="PEPTIDYL-PROLYL CIS-TRANS ISOMERASE CYP63"/>
    <property type="match status" value="1"/>
</dbReference>
<comment type="similarity">
    <text evidence="2">Belongs to the cyclophilin-type PPIase family.</text>
</comment>
<feature type="compositionally biased region" description="Basic residues" evidence="6">
    <location>
        <begin position="275"/>
        <end position="314"/>
    </location>
</feature>
<dbReference type="Gene3D" id="2.40.100.10">
    <property type="entry name" value="Cyclophilin-like"/>
    <property type="match status" value="1"/>
</dbReference>
<feature type="compositionally biased region" description="Basic residues" evidence="6">
    <location>
        <begin position="439"/>
        <end position="450"/>
    </location>
</feature>
<dbReference type="AlphaFoldDB" id="A0A067JC17"/>
<feature type="compositionally biased region" description="Basic and acidic residues" evidence="6">
    <location>
        <begin position="556"/>
        <end position="574"/>
    </location>
</feature>
<dbReference type="InterPro" id="IPR002130">
    <property type="entry name" value="Cyclophilin-type_PPIase_dom"/>
</dbReference>
<dbReference type="PANTHER" id="PTHR11071">
    <property type="entry name" value="PEPTIDYL-PROLYL CIS-TRANS ISOMERASE"/>
    <property type="match status" value="1"/>
</dbReference>
<dbReference type="GO" id="GO:0005737">
    <property type="term" value="C:cytoplasm"/>
    <property type="evidence" value="ECO:0007669"/>
    <property type="project" value="TreeGrafter"/>
</dbReference>
<dbReference type="Pfam" id="PF00160">
    <property type="entry name" value="Pro_isomerase"/>
    <property type="match status" value="1"/>
</dbReference>
<feature type="compositionally biased region" description="Polar residues" evidence="6">
    <location>
        <begin position="477"/>
        <end position="487"/>
    </location>
</feature>
<gene>
    <name evidence="8" type="ORF">JCGZ_21862</name>
</gene>
<feature type="domain" description="PPIase cyclophilin-type" evidence="7">
    <location>
        <begin position="10"/>
        <end position="174"/>
    </location>
</feature>
<dbReference type="OrthoDB" id="1933488at2759"/>
<dbReference type="KEGG" id="jcu:105649923"/>
<keyword evidence="4" id="KW-0697">Rotamase</keyword>
<dbReference type="CDD" id="cd01926">
    <property type="entry name" value="cyclophilin_ABH_like"/>
    <property type="match status" value="1"/>
</dbReference>
<dbReference type="GO" id="GO:0006457">
    <property type="term" value="P:protein folding"/>
    <property type="evidence" value="ECO:0007669"/>
    <property type="project" value="InterPro"/>
</dbReference>
<name>A0A067JC17_JATCU</name>
<feature type="compositionally biased region" description="Basic and acidic residues" evidence="6">
    <location>
        <begin position="377"/>
        <end position="387"/>
    </location>
</feature>
<feature type="compositionally biased region" description="Low complexity" evidence="6">
    <location>
        <begin position="227"/>
        <end position="272"/>
    </location>
</feature>
<dbReference type="GO" id="GO:0016018">
    <property type="term" value="F:cyclosporin A binding"/>
    <property type="evidence" value="ECO:0007669"/>
    <property type="project" value="TreeGrafter"/>
</dbReference>
<comment type="catalytic activity">
    <reaction evidence="1">
        <text>[protein]-peptidylproline (omega=180) = [protein]-peptidylproline (omega=0)</text>
        <dbReference type="Rhea" id="RHEA:16237"/>
        <dbReference type="Rhea" id="RHEA-COMP:10747"/>
        <dbReference type="Rhea" id="RHEA-COMP:10748"/>
        <dbReference type="ChEBI" id="CHEBI:83833"/>
        <dbReference type="ChEBI" id="CHEBI:83834"/>
        <dbReference type="EC" id="5.2.1.8"/>
    </reaction>
</comment>
<reference evidence="8 9" key="1">
    <citation type="journal article" date="2014" name="PLoS ONE">
        <title>Global Analysis of Gene Expression Profiles in Physic Nut (Jatropha curcas L.) Seedlings Exposed to Salt Stress.</title>
        <authorList>
            <person name="Zhang L."/>
            <person name="Zhang C."/>
            <person name="Wu P."/>
            <person name="Chen Y."/>
            <person name="Li M."/>
            <person name="Jiang H."/>
            <person name="Wu G."/>
        </authorList>
    </citation>
    <scope>NUCLEOTIDE SEQUENCE [LARGE SCALE GENOMIC DNA]</scope>
    <source>
        <strain evidence="9">cv. GZQX0401</strain>
        <tissue evidence="8">Young leaves</tissue>
    </source>
</reference>
<dbReference type="Proteomes" id="UP000027138">
    <property type="component" value="Unassembled WGS sequence"/>
</dbReference>
<accession>A0A067JC17</accession>
<dbReference type="GO" id="GO:0003755">
    <property type="term" value="F:peptidyl-prolyl cis-trans isomerase activity"/>
    <property type="evidence" value="ECO:0007669"/>
    <property type="project" value="UniProtKB-KW"/>
</dbReference>
<feature type="compositionally biased region" description="Basic and acidic residues" evidence="6">
    <location>
        <begin position="464"/>
        <end position="476"/>
    </location>
</feature>
<dbReference type="FunFam" id="2.40.100.10:FF:000022">
    <property type="entry name" value="Peptidyl-prolyl cis-trans isomerase CYP95"/>
    <property type="match status" value="1"/>
</dbReference>
<dbReference type="InterPro" id="IPR020892">
    <property type="entry name" value="Cyclophilin-type_PPIase_CS"/>
</dbReference>
<feature type="compositionally biased region" description="Basic residues" evidence="6">
    <location>
        <begin position="209"/>
        <end position="226"/>
    </location>
</feature>
<evidence type="ECO:0000259" key="7">
    <source>
        <dbReference type="PROSITE" id="PS50072"/>
    </source>
</evidence>
<evidence type="ECO:0000256" key="5">
    <source>
        <dbReference type="ARBA" id="ARBA00023235"/>
    </source>
</evidence>
<dbReference type="InterPro" id="IPR029000">
    <property type="entry name" value="Cyclophilin-like_dom_sf"/>
</dbReference>
<dbReference type="EC" id="5.2.1.8" evidence="3"/>